<evidence type="ECO:0000256" key="6">
    <source>
        <dbReference type="ARBA" id="ARBA00023295"/>
    </source>
</evidence>
<keyword evidence="6" id="KW-0326">Glycosidase</keyword>
<dbReference type="Gene3D" id="3.20.110.10">
    <property type="entry name" value="Glycoside hydrolase 38, N terminal domain"/>
    <property type="match status" value="1"/>
</dbReference>
<dbReference type="RefSeq" id="XP_025360872.1">
    <property type="nucleotide sequence ID" value="XM_025509312.1"/>
</dbReference>
<dbReference type="InterPro" id="IPR015341">
    <property type="entry name" value="Glyco_hydro_38_cen"/>
</dbReference>
<evidence type="ECO:0000256" key="3">
    <source>
        <dbReference type="ARBA" id="ARBA00012752"/>
    </source>
</evidence>
<evidence type="ECO:0000256" key="5">
    <source>
        <dbReference type="ARBA" id="ARBA00022801"/>
    </source>
</evidence>
<dbReference type="SMART" id="SM00872">
    <property type="entry name" value="Alpha-mann_mid"/>
    <property type="match status" value="1"/>
</dbReference>
<accession>A0A316ULZ4</accession>
<keyword evidence="11" id="KW-1185">Reference proteome</keyword>
<comment type="catalytic activity">
    <reaction evidence="1">
        <text>Hydrolysis of terminal, non-reducing alpha-D-mannose residues in alpha-D-mannosides.</text>
        <dbReference type="EC" id="3.2.1.24"/>
    </reaction>
</comment>
<dbReference type="Proteomes" id="UP000245884">
    <property type="component" value="Unassembled WGS sequence"/>
</dbReference>
<dbReference type="GO" id="GO:0030246">
    <property type="term" value="F:carbohydrate binding"/>
    <property type="evidence" value="ECO:0007669"/>
    <property type="project" value="InterPro"/>
</dbReference>
<dbReference type="Gene3D" id="2.70.98.30">
    <property type="entry name" value="Golgi alpha-mannosidase II, domain 4"/>
    <property type="match status" value="1"/>
</dbReference>
<keyword evidence="4" id="KW-0479">Metal-binding</keyword>
<evidence type="ECO:0000256" key="1">
    <source>
        <dbReference type="ARBA" id="ARBA00000365"/>
    </source>
</evidence>
<dbReference type="GO" id="GO:0000329">
    <property type="term" value="C:fungal-type vacuole membrane"/>
    <property type="evidence" value="ECO:0007669"/>
    <property type="project" value="TreeGrafter"/>
</dbReference>
<feature type="domain" description="Glycoside hydrolase family 38 central" evidence="9">
    <location>
        <begin position="557"/>
        <end position="635"/>
    </location>
</feature>
<dbReference type="FunFam" id="1.20.1270.50:FF:000004">
    <property type="entry name" value="alpha-mannosidase 2C1 isoform X1"/>
    <property type="match status" value="1"/>
</dbReference>
<dbReference type="InterPro" id="IPR000602">
    <property type="entry name" value="Glyco_hydro_38_N"/>
</dbReference>
<dbReference type="Pfam" id="PF01074">
    <property type="entry name" value="Glyco_hydro_38N"/>
    <property type="match status" value="1"/>
</dbReference>
<dbReference type="EC" id="3.2.1.24" evidence="3"/>
<dbReference type="Pfam" id="PF17677">
    <property type="entry name" value="Glyco_hydro38C2"/>
    <property type="match status" value="1"/>
</dbReference>
<dbReference type="PANTHER" id="PTHR46017">
    <property type="entry name" value="ALPHA-MANNOSIDASE 2C1"/>
    <property type="match status" value="1"/>
</dbReference>
<dbReference type="SUPFAM" id="SSF88713">
    <property type="entry name" value="Glycoside hydrolase/deacetylase"/>
    <property type="match status" value="1"/>
</dbReference>
<dbReference type="EMBL" id="KZ819672">
    <property type="protein sequence ID" value="PWN26260.1"/>
    <property type="molecule type" value="Genomic_DNA"/>
</dbReference>
<dbReference type="GeneID" id="37031135"/>
<dbReference type="InterPro" id="IPR027291">
    <property type="entry name" value="Glyco_hydro_38_N_sf"/>
</dbReference>
<dbReference type="InterPro" id="IPR037094">
    <property type="entry name" value="Glyco_hydro_38_cen_sf"/>
</dbReference>
<dbReference type="GO" id="GO:0004559">
    <property type="term" value="F:alpha-mannosidase activity"/>
    <property type="evidence" value="ECO:0007669"/>
    <property type="project" value="UniProtKB-EC"/>
</dbReference>
<evidence type="ECO:0000256" key="8">
    <source>
        <dbReference type="ARBA" id="ARBA00071615"/>
    </source>
</evidence>
<reference evidence="10 11" key="1">
    <citation type="journal article" date="2018" name="Mol. Biol. Evol.">
        <title>Broad Genomic Sampling Reveals a Smut Pathogenic Ancestry of the Fungal Clade Ustilaginomycotina.</title>
        <authorList>
            <person name="Kijpornyongpan T."/>
            <person name="Mondo S.J."/>
            <person name="Barry K."/>
            <person name="Sandor L."/>
            <person name="Lee J."/>
            <person name="Lipzen A."/>
            <person name="Pangilinan J."/>
            <person name="LaButti K."/>
            <person name="Hainaut M."/>
            <person name="Henrissat B."/>
            <person name="Grigoriev I.V."/>
            <person name="Spatafora J.W."/>
            <person name="Aime M.C."/>
        </authorList>
    </citation>
    <scope>NUCLEOTIDE SEQUENCE [LARGE SCALE GENOMIC DNA]</scope>
    <source>
        <strain evidence="10 11">MCA 5214</strain>
    </source>
</reference>
<evidence type="ECO:0000259" key="9">
    <source>
        <dbReference type="SMART" id="SM00872"/>
    </source>
</evidence>
<evidence type="ECO:0000256" key="7">
    <source>
        <dbReference type="ARBA" id="ARBA00054985"/>
    </source>
</evidence>
<dbReference type="GO" id="GO:0009313">
    <property type="term" value="P:oligosaccharide catabolic process"/>
    <property type="evidence" value="ECO:0007669"/>
    <property type="project" value="TreeGrafter"/>
</dbReference>
<dbReference type="OrthoDB" id="10261055at2759"/>
<gene>
    <name evidence="10" type="ORF">BDZ90DRAFT_280786</name>
</gene>
<dbReference type="GO" id="GO:0006013">
    <property type="term" value="P:mannose metabolic process"/>
    <property type="evidence" value="ECO:0007669"/>
    <property type="project" value="InterPro"/>
</dbReference>
<dbReference type="InterPro" id="IPR011682">
    <property type="entry name" value="Glyco_hydro_38_C"/>
</dbReference>
<comment type="function">
    <text evidence="7">Degrades free oligosaccharides in the vacuole.</text>
</comment>
<dbReference type="Pfam" id="PF07748">
    <property type="entry name" value="Glyco_hydro_38C"/>
    <property type="match status" value="1"/>
</dbReference>
<dbReference type="Pfam" id="PF22907">
    <property type="entry name" value="Ams1-like_1st"/>
    <property type="match status" value="1"/>
</dbReference>
<dbReference type="InterPro" id="IPR011013">
    <property type="entry name" value="Gal_mutarotase_sf_dom"/>
</dbReference>
<dbReference type="Gene3D" id="1.20.1270.50">
    <property type="entry name" value="Glycoside hydrolase family 38, central domain"/>
    <property type="match status" value="1"/>
</dbReference>
<sequence length="1124" mass="125248">MPPTPQLPRLASSAHRPVRGLSIRSQDERRLPDFVGGQYAAYNLSSVLFEDRTDDASAIALYRWSPPAGEKPSFSEAVKHKFEKASKGDLMGPSWSNHWCKLDIAVPAKWQDKEWVELEFDPSCEGMIFDVNGKALQGITGGGDMRRVDFPLKGSHKTKPFTLYIECSCNGMFGVPSDHTGDPDPNRSFRLESCDIVVKRPQAWRLLWDWEVLRGCVNEMPKDGVLQNKALWVCNKIMSTFRRNDLKTIDQCRKIAEEVLGTDWERSDIYAAKKSEVNDDKDALVWSLGHTHIDTAWLWPFSATQQKVARSWSTQLDLLERYPEYKFTASSAIQFQWLEQLYPELFERVKKQVEAGRFVPIGGTWVENDANMPSGEAFARQFVYGQRYFKSRFGKDCDIFWLPDTFGYNAQIPQLARGAGCQSWLTQKLSWSSTNTFPSNSFVWVGLDGSQIMTHMPPADKYDSRAGVDDIRRSVTNNKNLGVQPKALLLFGFGDGGGGPTAPMLESFRRARAIHNAGFTEMPKLAHKTAGSFFDNILEATELGERLPTWQGEIYLEFHRGVQTSHGSIKKWNRKLEILLHNVEWVATCASLQGKYTYPKSELDSLWEPLLQCQFHDVLPGSSIRLVYDDAEKIYADIDRRAKKLLADASHHLPQTDGVVSINTLGIPRRELVEVSINEKSSHEAEALRRAAVQVSGHGDSAFLLMEDLGADGRLMSCPSPATVMRGIEAVSINEDGNGSFTMRSSNISIKVAHGRIASIYDIGEGRELIAPGRTAGLSIAEDYSAQFDAWELESYSLDTMEEIRFDRCKIAERGPWRASMVLEASFGKSKASIILSLDAVPATAVQGGKSGSDARSLIRFDAEVDWQEKHRFLRFEVPTSLQSETASFETQFGVTKRPTTRNTTWEAAKFEVAAHKFCDLSEANYGLSILNDCKYGHSAEGGTLRLSLLKAATYPDAHQDEGKHTFSFAIYPHVGALGSDVVTAARIFNNPVEVSDLSALRPASVGGASKAEAPFSIENCGKECTVVLDTMKRGEEDFDYYKSKGSGRTTVVLRLYESLGAHAEVMLKSSSKLDVNKLVVTNLLEDAEEDSVLEQWETEDGGASVMLTFRPFEVKTIKAVLAA</sequence>
<evidence type="ECO:0000313" key="11">
    <source>
        <dbReference type="Proteomes" id="UP000245884"/>
    </source>
</evidence>
<proteinExistence type="inferred from homology"/>
<dbReference type="AlphaFoldDB" id="A0A316ULZ4"/>
<dbReference type="FunFam" id="3.20.110.10:FF:000002">
    <property type="entry name" value="alpha-mannosidase 2C1 isoform X1"/>
    <property type="match status" value="1"/>
</dbReference>
<dbReference type="SUPFAM" id="SSF74650">
    <property type="entry name" value="Galactose mutarotase-like"/>
    <property type="match status" value="1"/>
</dbReference>
<protein>
    <recommendedName>
        <fullName evidence="8">Alpha-mannosidase</fullName>
        <ecNumber evidence="3">3.2.1.24</ecNumber>
    </recommendedName>
</protein>
<name>A0A316ULZ4_9BASI</name>
<evidence type="ECO:0000313" key="10">
    <source>
        <dbReference type="EMBL" id="PWN26260.1"/>
    </source>
</evidence>
<organism evidence="10 11">
    <name type="scientific">Jaminaea rosea</name>
    <dbReference type="NCBI Taxonomy" id="1569628"/>
    <lineage>
        <taxon>Eukaryota</taxon>
        <taxon>Fungi</taxon>
        <taxon>Dikarya</taxon>
        <taxon>Basidiomycota</taxon>
        <taxon>Ustilaginomycotina</taxon>
        <taxon>Exobasidiomycetes</taxon>
        <taxon>Microstromatales</taxon>
        <taxon>Microstromatales incertae sedis</taxon>
        <taxon>Jaminaea</taxon>
    </lineage>
</organism>
<dbReference type="SUPFAM" id="SSF88688">
    <property type="entry name" value="Families 57/38 glycoside transferase middle domain"/>
    <property type="match status" value="1"/>
</dbReference>
<dbReference type="Pfam" id="PF09261">
    <property type="entry name" value="Alpha-mann_mid"/>
    <property type="match status" value="1"/>
</dbReference>
<dbReference type="InterPro" id="IPR028995">
    <property type="entry name" value="Glyco_hydro_57/38_cen_sf"/>
</dbReference>
<comment type="similarity">
    <text evidence="2">Belongs to the glycosyl hydrolase 38 family.</text>
</comment>
<dbReference type="PANTHER" id="PTHR46017:SF1">
    <property type="entry name" value="ALPHA-MANNOSIDASE 2C1"/>
    <property type="match status" value="1"/>
</dbReference>
<dbReference type="InterPro" id="IPR011330">
    <property type="entry name" value="Glyco_hydro/deAcase_b/a-brl"/>
</dbReference>
<dbReference type="InterPro" id="IPR054723">
    <property type="entry name" value="Ams1-like_N"/>
</dbReference>
<dbReference type="InterPro" id="IPR041147">
    <property type="entry name" value="GH38_C"/>
</dbReference>
<evidence type="ECO:0000256" key="4">
    <source>
        <dbReference type="ARBA" id="ARBA00022723"/>
    </source>
</evidence>
<dbReference type="STRING" id="1569628.A0A316ULZ4"/>
<dbReference type="GO" id="GO:0046872">
    <property type="term" value="F:metal ion binding"/>
    <property type="evidence" value="ECO:0007669"/>
    <property type="project" value="UniProtKB-KW"/>
</dbReference>
<keyword evidence="5" id="KW-0378">Hydrolase</keyword>
<dbReference type="FunFam" id="2.70.98.30:FF:000001">
    <property type="entry name" value="alpha-mannosidase 2C1 isoform X2"/>
    <property type="match status" value="1"/>
</dbReference>
<evidence type="ECO:0000256" key="2">
    <source>
        <dbReference type="ARBA" id="ARBA00009792"/>
    </source>
</evidence>